<evidence type="ECO:0000256" key="1">
    <source>
        <dbReference type="SAM" id="MobiDB-lite"/>
    </source>
</evidence>
<evidence type="ECO:0000313" key="2">
    <source>
        <dbReference type="EMBL" id="ADP00139.1"/>
    </source>
</evidence>
<accession>E3SND5</accession>
<sequence length="741" mass="82526">MSYEQNIQRLSQTSRFNTSQAQQFETENANNISKWHRDRANKVIDGLSGFSKILQKERKKQIEAMKREGAQLAREDRAVDAHRLLELEQLIPTLKEEDRNYHELKAEYIKLQGINAYPEADRLAKLSHYQQYGYTQERLKNAMDSYGDSLNYRMQNGETPYTLNGVTYTAKQIRANNIQSLPLKEALLEVEAAKLKEEMGLNKFSPEILELVGVNKTIDAAKSAYLGKVRKRYSIDSSAQTQAQSALAWKNSGKTGADIHHFLVTSGATVDKNGELLGNEGAWNAFMQIVSKEGIAMGDPSYADTIGNLPIPIELARKVGAKPGTTYAQHWPKRFSELKSNIKKGYVEVTNEELKFQKAEGTKLEAEFIEEARKGDLSSAQVNEWKRKFGAAGLPIPGGVTNYETASDRDQREDEDLIESLMASQNGYISNEQLDSFHPKAALKHRETASKLEKAALKEFGAEKKIKAHLDTAFTNMGIKGNEKSPAYIEAMENAKADYSVKYNQYIGMGYEPAQASHLALHAKEVKDKEGNTIPDSMGVLTEIKTNGEGSKYVMTGQSLEQSLKPGHLRVGQIKMAKDEILQDANSVTTKVIGGDYGHRQITTIKNNIDKYGPKGLYMDKGALAYYKGIARGRNPREGGYWGLVDAQLKALGHEGLNPDSRPAILDITTGKDKDGNIISDARGHSNINRSIARAMRNPSPATNLYIANMLKDTTDYGYTPMSVWDKSENLPDWYTVGGRV</sequence>
<name>E3SND5_9CAUD</name>
<dbReference type="Proteomes" id="UP000006531">
    <property type="component" value="Segment"/>
</dbReference>
<gene>
    <name evidence="2" type="ORF">CYIG_00066</name>
</gene>
<dbReference type="KEGG" id="vg:11538117"/>
<organism evidence="2 3">
    <name type="scientific">Cyanophage NATL1A-7</name>
    <dbReference type="NCBI Taxonomy" id="445693"/>
    <lineage>
        <taxon>Viruses</taxon>
        <taxon>Duplodnaviria</taxon>
        <taxon>Heunggongvirae</taxon>
        <taxon>Uroviricota</taxon>
        <taxon>Caudoviricetes</taxon>
        <taxon>Autographivirales</taxon>
        <taxon>Sechaudvirinae</taxon>
        <taxon>Cheungvirus</taxon>
        <taxon>Cheungvirus NATL1A7</taxon>
    </lineage>
</organism>
<dbReference type="EMBL" id="GU071102">
    <property type="protein sequence ID" value="ADP00139.1"/>
    <property type="molecule type" value="Genomic_DNA"/>
</dbReference>
<dbReference type="RefSeq" id="YP_005087511.1">
    <property type="nucleotide sequence ID" value="NC_016658.1"/>
</dbReference>
<keyword evidence="3" id="KW-1185">Reference proteome</keyword>
<dbReference type="GeneID" id="11538117"/>
<reference evidence="2 3" key="1">
    <citation type="submission" date="2009-10" db="EMBL/GenBank/DDBJ databases">
        <title>The Genome Sequence of Cyanophage NATL1A-7.</title>
        <authorList>
            <consortium name="The Broad Institute Genome Sequencing Platform"/>
            <person name="Henn M.R."/>
            <person name="Sullivan M.S."/>
            <person name="Osburne M.S."/>
            <person name="Levin J."/>
            <person name="Malboeuf C."/>
            <person name="Casali M."/>
            <person name="Russ C."/>
            <person name="Lennon N."/>
            <person name="Erlich R."/>
            <person name="Young S.K."/>
            <person name="Koehrsen M."/>
            <person name="Yandava C."/>
            <person name="Zeng Q."/>
            <person name="Alvarado L."/>
            <person name="Anderson S."/>
            <person name="Berlin A."/>
            <person name="Borenstein D."/>
            <person name="Chen Z."/>
            <person name="Engels R."/>
            <person name="Freedman E."/>
            <person name="Gellesch M."/>
            <person name="Goldberg J."/>
            <person name="Green L."/>
            <person name="Griggs A."/>
            <person name="Gujja S."/>
            <person name="Heiman D."/>
            <person name="Hepburn T."/>
            <person name="Howarth C."/>
            <person name="Jen D."/>
            <person name="Larson L."/>
            <person name="Lewis B."/>
            <person name="Mehta T."/>
            <person name="Park D."/>
            <person name="Pearson M."/>
            <person name="Roberts A."/>
            <person name="Ryan E."/>
            <person name="Saif S."/>
            <person name="Shea T."/>
            <person name="Shenoy N."/>
            <person name="Sisk P."/>
            <person name="Stolte C."/>
            <person name="Sykes S."/>
            <person name="Walk T."/>
            <person name="White J."/>
            <person name="Yu Q."/>
            <person name="Coleman M.L."/>
            <person name="Huang K.H."/>
            <person name="Weigele P.R."/>
            <person name="DeFrancesco A.S."/>
            <person name="Kern S.E."/>
            <person name="Thompson L.R."/>
            <person name="Fu R."/>
            <person name="Hombeck B."/>
            <person name="Chisholm S.W."/>
            <person name="Haas B."/>
            <person name="Nusbaum C."/>
            <person name="Galagan J."/>
            <person name="Birren B."/>
        </authorList>
    </citation>
    <scope>NUCLEOTIDE SEQUENCE [LARGE SCALE GENOMIC DNA]</scope>
    <source>
        <strain evidence="2">NATL1A-7</strain>
    </source>
</reference>
<protein>
    <submittedName>
        <fullName evidence="2">Predicted protein</fullName>
    </submittedName>
</protein>
<evidence type="ECO:0000313" key="3">
    <source>
        <dbReference type="Proteomes" id="UP000006531"/>
    </source>
</evidence>
<feature type="region of interest" description="Disordered" evidence="1">
    <location>
        <begin position="1"/>
        <end position="21"/>
    </location>
</feature>
<proteinExistence type="predicted"/>